<protein>
    <submittedName>
        <fullName evidence="3">Predicted P-loop ATPase and inactivated derivatives</fullName>
    </submittedName>
</protein>
<proteinExistence type="predicted"/>
<feature type="region of interest" description="Disordered" evidence="1">
    <location>
        <begin position="421"/>
        <end position="458"/>
    </location>
</feature>
<feature type="domain" description="Virulence-associated protein E-like" evidence="2">
    <location>
        <begin position="120"/>
        <end position="345"/>
    </location>
</feature>
<evidence type="ECO:0000313" key="4">
    <source>
        <dbReference type="Proteomes" id="UP000095453"/>
    </source>
</evidence>
<dbReference type="InterPro" id="IPR007936">
    <property type="entry name" value="VapE-like_dom"/>
</dbReference>
<sequence>MNSELQNCQQTEPCTVEEIRNSLEQSEKGKVYNTAANYKRVLQYDPLLKGAIRKNLLTERIDIVKPLGWYRDSPTLTDVDVKYLLLYFEENYGLTVEKKIIDAVAVIANENRYHPVCDFLNALQWDGTERIRFCLHRFLGSDTDDYTYEALKLFLLGAISRAFKPGCKFEVMLCLVGGQGAGKSSFFRLLAVNDDWFSDDLKKLDDENVYRKMQGHWIIEMSEMIATANAKSIEEIKSFLSRQKETYKIPYETHPADRKRQCVFGGSSNTLDFLPLDRTGNRRFVPVMVYPERAEVHILADEQASREYINQMWAEAMEIYRSGNFRLRFSPAMNAYLKAHQKDFMPEDTKAGQILDYLERYSGSIVCSKQLYKEALGHDYDEPKQWELREINDIMNNAVTGWRAFSNPRYFPEPYRRQKGWERIRNDNEPDNSMDGFQEIPTEEMEQLGLPEEWLKQK</sequence>
<dbReference type="RefSeq" id="WP_044930255.1">
    <property type="nucleotide sequence ID" value="NZ_CYXX01000029.1"/>
</dbReference>
<gene>
    <name evidence="3" type="ORF">ERS852444_02961</name>
</gene>
<dbReference type="Pfam" id="PF05272">
    <property type="entry name" value="VapE-like_dom"/>
    <property type="match status" value="1"/>
</dbReference>
<evidence type="ECO:0000313" key="3">
    <source>
        <dbReference type="EMBL" id="CUN26624.1"/>
    </source>
</evidence>
<dbReference type="GeneID" id="42858101"/>
<dbReference type="Proteomes" id="UP000095453">
    <property type="component" value="Unassembled WGS sequence"/>
</dbReference>
<evidence type="ECO:0000259" key="2">
    <source>
        <dbReference type="Pfam" id="PF05272"/>
    </source>
</evidence>
<organism evidence="3 4">
    <name type="scientific">Roseburia inulinivorans</name>
    <dbReference type="NCBI Taxonomy" id="360807"/>
    <lineage>
        <taxon>Bacteria</taxon>
        <taxon>Bacillati</taxon>
        <taxon>Bacillota</taxon>
        <taxon>Clostridia</taxon>
        <taxon>Lachnospirales</taxon>
        <taxon>Lachnospiraceae</taxon>
        <taxon>Roseburia</taxon>
    </lineage>
</organism>
<dbReference type="PANTHER" id="PTHR34985:SF1">
    <property type="entry name" value="SLR0554 PROTEIN"/>
    <property type="match status" value="1"/>
</dbReference>
<evidence type="ECO:0000256" key="1">
    <source>
        <dbReference type="SAM" id="MobiDB-lite"/>
    </source>
</evidence>
<dbReference type="EMBL" id="CYXX01000029">
    <property type="protein sequence ID" value="CUN26624.1"/>
    <property type="molecule type" value="Genomic_DNA"/>
</dbReference>
<dbReference type="AlphaFoldDB" id="A0A173VHS7"/>
<dbReference type="PANTHER" id="PTHR34985">
    <property type="entry name" value="SLR0554 PROTEIN"/>
    <property type="match status" value="1"/>
</dbReference>
<name>A0A173VHS7_9FIRM</name>
<accession>A0A173VHS7</accession>
<reference evidence="3 4" key="1">
    <citation type="submission" date="2015-09" db="EMBL/GenBank/DDBJ databases">
        <authorList>
            <consortium name="Pathogen Informatics"/>
        </authorList>
    </citation>
    <scope>NUCLEOTIDE SEQUENCE [LARGE SCALE GENOMIC DNA]</scope>
    <source>
        <strain evidence="3 4">2789STDY5608887</strain>
    </source>
</reference>